<gene>
    <name evidence="2" type="ORF">UCREL1_7685</name>
</gene>
<dbReference type="Proteomes" id="UP000012174">
    <property type="component" value="Unassembled WGS sequence"/>
</dbReference>
<feature type="region of interest" description="Disordered" evidence="1">
    <location>
        <begin position="1"/>
        <end position="74"/>
    </location>
</feature>
<feature type="compositionally biased region" description="Polar residues" evidence="1">
    <location>
        <begin position="305"/>
        <end position="314"/>
    </location>
</feature>
<keyword evidence="3" id="KW-1185">Reference proteome</keyword>
<organism evidence="2 3">
    <name type="scientific">Eutypa lata (strain UCR-EL1)</name>
    <name type="common">Grapevine dieback disease fungus</name>
    <name type="synonym">Eutypa armeniacae</name>
    <dbReference type="NCBI Taxonomy" id="1287681"/>
    <lineage>
        <taxon>Eukaryota</taxon>
        <taxon>Fungi</taxon>
        <taxon>Dikarya</taxon>
        <taxon>Ascomycota</taxon>
        <taxon>Pezizomycotina</taxon>
        <taxon>Sordariomycetes</taxon>
        <taxon>Xylariomycetidae</taxon>
        <taxon>Xylariales</taxon>
        <taxon>Diatrypaceae</taxon>
        <taxon>Eutypa</taxon>
    </lineage>
</organism>
<feature type="compositionally biased region" description="Basic and acidic residues" evidence="1">
    <location>
        <begin position="290"/>
        <end position="300"/>
    </location>
</feature>
<evidence type="ECO:0000256" key="1">
    <source>
        <dbReference type="SAM" id="MobiDB-lite"/>
    </source>
</evidence>
<evidence type="ECO:0000313" key="3">
    <source>
        <dbReference type="Proteomes" id="UP000012174"/>
    </source>
</evidence>
<feature type="region of interest" description="Disordered" evidence="1">
    <location>
        <begin position="156"/>
        <end position="177"/>
    </location>
</feature>
<dbReference type="EMBL" id="KB706887">
    <property type="protein sequence ID" value="EMR65350.1"/>
    <property type="molecule type" value="Genomic_DNA"/>
</dbReference>
<dbReference type="AlphaFoldDB" id="M7TF64"/>
<dbReference type="KEGG" id="ela:UCREL1_7685"/>
<feature type="compositionally biased region" description="Polar residues" evidence="1">
    <location>
        <begin position="258"/>
        <end position="267"/>
    </location>
</feature>
<feature type="compositionally biased region" description="Polar residues" evidence="1">
    <location>
        <begin position="1"/>
        <end position="19"/>
    </location>
</feature>
<protein>
    <submittedName>
        <fullName evidence="2">Uncharacterized protein</fullName>
    </submittedName>
</protein>
<proteinExistence type="predicted"/>
<dbReference type="HOGENOM" id="CLU_467705_0_0_1"/>
<sequence>MKTSSLHSASKPSYSTIAGNSPVKATAPPPTSTQRTLFRAPMSAGFFSSAKPRFPRSQPKTDYPPLEWPTKEPKPVSYDWDPDYVAAGAAKYAEEKANNERAKLPATAGNGLINAIDSHQKKVALRKWAKERTLGAQTRSSGLHAVVETAARDGVAKHGSGRLPVGSTNTRIGGFMMGRPVHTTATYKKSSTKATETKPNYISKPTIPFNRSSYSDCSNWLTGFDEIPKDEEGRLKLPEESYIRGGRVLPGNDEHAVGSSNTDSATTEIYVGPQRPGQSFGNHSGYYGPSDKEPQDRNDPEPQPQDCNESQGSPGPTVLYWQTPLELKASIAKVVPRQLFYPRDDISHTQTKTWTSPKENERVRFIKIQSNFRHAGFHKSPFIPKTFDEYLVHKAVYAMYLQLNINKNMQEKEKVKEAIQQHLREGGDPKDAMPVAVTFPHWLTDLEKDTGVTAVNARASIWTTRCLMEAEIAWPEYNEYKAQGGENGMAQYGHYFPLPRSLVLAEEHHHQLEGRDPLPLKGTGVPWNKRMVAEFARVPTYDMTYTGEFTDLCMTPLELDLAQVNPITREFIASTAPSDDGDE</sequence>
<name>M7TF64_EUTLA</name>
<feature type="region of interest" description="Disordered" evidence="1">
    <location>
        <begin position="245"/>
        <end position="319"/>
    </location>
</feature>
<dbReference type="STRING" id="1287681.M7TF64"/>
<accession>M7TF64</accession>
<reference evidence="3" key="1">
    <citation type="journal article" date="2013" name="Genome Announc.">
        <title>Draft genome sequence of the grapevine dieback fungus Eutypa lata UCR-EL1.</title>
        <authorList>
            <person name="Blanco-Ulate B."/>
            <person name="Rolshausen P.E."/>
            <person name="Cantu D."/>
        </authorList>
    </citation>
    <scope>NUCLEOTIDE SEQUENCE [LARGE SCALE GENOMIC DNA]</scope>
    <source>
        <strain evidence="3">UCR-EL1</strain>
    </source>
</reference>
<dbReference type="OrthoDB" id="1703270at2759"/>
<evidence type="ECO:0000313" key="2">
    <source>
        <dbReference type="EMBL" id="EMR65350.1"/>
    </source>
</evidence>